<sequence>MIPELDNFRRWAKLMAEREVTDFNTIDGSPNLQTLHREIDWLISDNIASVQGFGQSLNSVKHVSSLLNSSELYSVTLRLSIEELEHLWRKRTMERVPLQYLTHTAHWRDLELTVSDAVLIPRPETELLGARVYNHSLDRARDGKGSQVVPESCVGLRIQRARLRASSSSELSRRDER</sequence>
<comment type="caution">
    <text evidence="1">The sequence shown here is derived from an EMBL/GenBank/DDBJ whole genome shotgun (WGS) entry which is preliminary data.</text>
</comment>
<dbReference type="EMBL" id="CAID01000002">
    <property type="protein sequence ID" value="CEG00901.1"/>
    <property type="molecule type" value="Genomic_DNA"/>
</dbReference>
<accession>A0A090MDB8</accession>
<dbReference type="Proteomes" id="UP000009170">
    <property type="component" value="Unassembled WGS sequence"/>
</dbReference>
<protein>
    <submittedName>
        <fullName evidence="1">Uncharacterized protein</fullName>
    </submittedName>
</protein>
<dbReference type="RefSeq" id="XP_022840658.1">
    <property type="nucleotide sequence ID" value="XM_022984959.1"/>
</dbReference>
<dbReference type="GeneID" id="9832607"/>
<dbReference type="AlphaFoldDB" id="A0A090MDB8"/>
<dbReference type="PANTHER" id="PTHR47441:SF3">
    <property type="entry name" value="RELEASE FACTOR GLUTAMINE METHYLTRANSFERASE"/>
    <property type="match status" value="1"/>
</dbReference>
<dbReference type="PANTHER" id="PTHR47441">
    <property type="match status" value="1"/>
</dbReference>
<dbReference type="OrthoDB" id="269872at2759"/>
<reference evidence="2" key="1">
    <citation type="journal article" date="2006" name="Proc. Natl. Acad. Sci. U.S.A.">
        <title>Genome analysis of the smallest free-living eukaryote Ostreococcus tauri unveils many unique features.</title>
        <authorList>
            <person name="Derelle E."/>
            <person name="Ferraz C."/>
            <person name="Rombauts S."/>
            <person name="Rouze P."/>
            <person name="Worden A.Z."/>
            <person name="Robbens S."/>
            <person name="Partensky F."/>
            <person name="Degroeve S."/>
            <person name="Echeynie S."/>
            <person name="Cooke R."/>
            <person name="Saeys Y."/>
            <person name="Wuyts J."/>
            <person name="Jabbari K."/>
            <person name="Bowler C."/>
            <person name="Panaud O."/>
            <person name="Piegu B."/>
            <person name="Ball S.G."/>
            <person name="Ral J.-P."/>
            <person name="Bouget F.-Y."/>
            <person name="Piganeau G."/>
            <person name="De Baets B."/>
            <person name="Picard A."/>
            <person name="Delseny M."/>
            <person name="Demaille J."/>
            <person name="Van de Peer Y."/>
            <person name="Moreau H."/>
        </authorList>
    </citation>
    <scope>NUCLEOTIDE SEQUENCE [LARGE SCALE GENOMIC DNA]</scope>
    <source>
        <strain evidence="2">OTTH 0595 / CCAP 157/2 / RCC745</strain>
    </source>
</reference>
<dbReference type="InParanoid" id="A0A090MDB8"/>
<evidence type="ECO:0000313" key="1">
    <source>
        <dbReference type="EMBL" id="CEG00901.1"/>
    </source>
</evidence>
<dbReference type="KEGG" id="ota:OT_ostta02g00087"/>
<name>A0A090MDB8_OSTTA</name>
<keyword evidence="2" id="KW-1185">Reference proteome</keyword>
<dbReference type="InterPro" id="IPR052663">
    <property type="entry name" value="RF_glutamine_MTase_cyano"/>
</dbReference>
<evidence type="ECO:0000313" key="2">
    <source>
        <dbReference type="Proteomes" id="UP000009170"/>
    </source>
</evidence>
<gene>
    <name evidence="1" type="ORF">OT_ostta02g00087</name>
</gene>
<reference evidence="1 2" key="2">
    <citation type="journal article" date="2014" name="BMC Genomics">
        <title>An improved genome of the model marine alga Ostreococcus tauri unfolds by assessing Illumina de novo assemblies.</title>
        <authorList>
            <person name="Blanc-Mathieu R."/>
            <person name="Verhelst B."/>
            <person name="Derelle E."/>
            <person name="Rombauts S."/>
            <person name="Bouget F.Y."/>
            <person name="Carre I."/>
            <person name="Chateau A."/>
            <person name="Eyre-Walker A."/>
            <person name="Grimsley N."/>
            <person name="Moreau H."/>
            <person name="Piegu B."/>
            <person name="Rivals E."/>
            <person name="Schackwitz W."/>
            <person name="Van de Peer Y."/>
            <person name="Piganeau G."/>
        </authorList>
    </citation>
    <scope>NUCLEOTIDE SEQUENCE [LARGE SCALE GENOMIC DNA]</scope>
    <source>
        <strain evidence="2">OTTH 0595 / CCAP 157/2 / RCC745</strain>
    </source>
</reference>
<proteinExistence type="predicted"/>
<dbReference type="STRING" id="70448.A0A090MDB8"/>
<organism evidence="1 2">
    <name type="scientific">Ostreococcus tauri</name>
    <name type="common">Marine green alga</name>
    <dbReference type="NCBI Taxonomy" id="70448"/>
    <lineage>
        <taxon>Eukaryota</taxon>
        <taxon>Viridiplantae</taxon>
        <taxon>Chlorophyta</taxon>
        <taxon>Mamiellophyceae</taxon>
        <taxon>Mamiellales</taxon>
        <taxon>Bathycoccaceae</taxon>
        <taxon>Ostreococcus</taxon>
    </lineage>
</organism>